<keyword evidence="3" id="KW-1185">Reference proteome</keyword>
<dbReference type="AlphaFoldDB" id="A0A1H6W939"/>
<dbReference type="STRING" id="1043493.SAMN05421637_0790"/>
<proteinExistence type="predicted"/>
<feature type="domain" description="NAD-dependent epimerase/dehydratase" evidence="1">
    <location>
        <begin position="5"/>
        <end position="223"/>
    </location>
</feature>
<dbReference type="InterPro" id="IPR051783">
    <property type="entry name" value="NAD(P)-dependent_oxidoreduct"/>
</dbReference>
<name>A0A1H6W939_9MICO</name>
<dbReference type="eggNOG" id="COG0451">
    <property type="taxonomic scope" value="Bacteria"/>
</dbReference>
<dbReference type="GO" id="GO:0004029">
    <property type="term" value="F:aldehyde dehydrogenase (NAD+) activity"/>
    <property type="evidence" value="ECO:0007669"/>
    <property type="project" value="TreeGrafter"/>
</dbReference>
<sequence>MSTTVLVTGATGWLGGHILAALRDAPGVTTVAAARDGSRLPSWFTGPTRLGDLADPAYRRAVVRDVDAVIHAGTWSSLWGHPEAERTLYLAPALDLMDRAVEAGVSRFVGISTVAIGEPAGSDRRVSDDDAPVPRAYWPHLTAMVEVERRMAELGTAQPRTSFVALRAGHFVGPGLAAGLVPALIPRLKTGMVPWVDGGRAHLPLTAGEDLGRAFALAATAEDLEGFTPIIAIGGEQPTAREVFSFIAAHAGTPRPRFSAPRNAAFRFAGLAERLERLSPGPAPFLTRPLVHVGLDWHVESTRARELLGYEPQVDWRDAARAGIEERRALGFPWPRLAQPAPGQVVAGAGTGAAPVPSAKASSAA</sequence>
<dbReference type="GO" id="GO:0005737">
    <property type="term" value="C:cytoplasm"/>
    <property type="evidence" value="ECO:0007669"/>
    <property type="project" value="TreeGrafter"/>
</dbReference>
<dbReference type="InterPro" id="IPR036291">
    <property type="entry name" value="NAD(P)-bd_dom_sf"/>
</dbReference>
<dbReference type="Gene3D" id="3.40.50.720">
    <property type="entry name" value="NAD(P)-binding Rossmann-like Domain"/>
    <property type="match status" value="1"/>
</dbReference>
<organism evidence="2 3">
    <name type="scientific">Demequina mangrovi</name>
    <dbReference type="NCBI Taxonomy" id="1043493"/>
    <lineage>
        <taxon>Bacteria</taxon>
        <taxon>Bacillati</taxon>
        <taxon>Actinomycetota</taxon>
        <taxon>Actinomycetes</taxon>
        <taxon>Micrococcales</taxon>
        <taxon>Demequinaceae</taxon>
        <taxon>Demequina</taxon>
    </lineage>
</organism>
<dbReference type="PANTHER" id="PTHR48079:SF6">
    <property type="entry name" value="NAD(P)-BINDING DOMAIN-CONTAINING PROTEIN-RELATED"/>
    <property type="match status" value="1"/>
</dbReference>
<evidence type="ECO:0000259" key="1">
    <source>
        <dbReference type="Pfam" id="PF01370"/>
    </source>
</evidence>
<dbReference type="EMBL" id="FNZI01000002">
    <property type="protein sequence ID" value="SEJ10567.1"/>
    <property type="molecule type" value="Genomic_DNA"/>
</dbReference>
<accession>A0A1H6W939</accession>
<reference evidence="3" key="1">
    <citation type="submission" date="2016-10" db="EMBL/GenBank/DDBJ databases">
        <authorList>
            <person name="Varghese N."/>
        </authorList>
    </citation>
    <scope>NUCLEOTIDE SEQUENCE [LARGE SCALE GENOMIC DNA]</scope>
    <source>
        <strain evidence="3">DSM 24868</strain>
    </source>
</reference>
<evidence type="ECO:0000313" key="3">
    <source>
        <dbReference type="Proteomes" id="UP000183315"/>
    </source>
</evidence>
<gene>
    <name evidence="2" type="ORF">SAMN05421637_0790</name>
</gene>
<dbReference type="InterPro" id="IPR001509">
    <property type="entry name" value="Epimerase_deHydtase"/>
</dbReference>
<dbReference type="RefSeq" id="WP_042216341.1">
    <property type="nucleotide sequence ID" value="NZ_BBLU01000017.1"/>
</dbReference>
<dbReference type="OrthoDB" id="3174087at2"/>
<protein>
    <submittedName>
        <fullName evidence="2">Nucleoside-diphosphate-sugar epimerase</fullName>
    </submittedName>
</protein>
<dbReference type="PANTHER" id="PTHR48079">
    <property type="entry name" value="PROTEIN YEEZ"/>
    <property type="match status" value="1"/>
</dbReference>
<evidence type="ECO:0000313" key="2">
    <source>
        <dbReference type="EMBL" id="SEJ10567.1"/>
    </source>
</evidence>
<dbReference type="Pfam" id="PF01370">
    <property type="entry name" value="Epimerase"/>
    <property type="match status" value="1"/>
</dbReference>
<dbReference type="Proteomes" id="UP000183315">
    <property type="component" value="Unassembled WGS sequence"/>
</dbReference>
<dbReference type="SUPFAM" id="SSF51735">
    <property type="entry name" value="NAD(P)-binding Rossmann-fold domains"/>
    <property type="match status" value="1"/>
</dbReference>